<keyword evidence="10" id="KW-0739">Sodium transport</keyword>
<feature type="transmembrane region" description="Helical" evidence="12">
    <location>
        <begin position="436"/>
        <end position="456"/>
    </location>
</feature>
<dbReference type="Pfam" id="PF00474">
    <property type="entry name" value="SSF"/>
    <property type="match status" value="1"/>
</dbReference>
<dbReference type="GO" id="GO:0006814">
    <property type="term" value="P:sodium ion transport"/>
    <property type="evidence" value="ECO:0007669"/>
    <property type="project" value="UniProtKB-KW"/>
</dbReference>
<dbReference type="InterPro" id="IPR001734">
    <property type="entry name" value="Na/solute_symporter"/>
</dbReference>
<name>A0A7Y9JRU0_9ACTN</name>
<keyword evidence="9 12" id="KW-0472">Membrane</keyword>
<evidence type="ECO:0000256" key="1">
    <source>
        <dbReference type="ARBA" id="ARBA00004651"/>
    </source>
</evidence>
<dbReference type="InterPro" id="IPR051163">
    <property type="entry name" value="Sodium:Solute_Symporter_SSF"/>
</dbReference>
<feature type="transmembrane region" description="Helical" evidence="12">
    <location>
        <begin position="230"/>
        <end position="252"/>
    </location>
</feature>
<evidence type="ECO:0000256" key="10">
    <source>
        <dbReference type="ARBA" id="ARBA00023201"/>
    </source>
</evidence>
<dbReference type="NCBIfam" id="TIGR00813">
    <property type="entry name" value="sss"/>
    <property type="match status" value="1"/>
</dbReference>
<comment type="subcellular location">
    <subcellularLocation>
        <location evidence="1">Cell membrane</location>
        <topology evidence="1">Multi-pass membrane protein</topology>
    </subcellularLocation>
</comment>
<evidence type="ECO:0000256" key="5">
    <source>
        <dbReference type="ARBA" id="ARBA00022692"/>
    </source>
</evidence>
<dbReference type="GO" id="GO:0005886">
    <property type="term" value="C:plasma membrane"/>
    <property type="evidence" value="ECO:0007669"/>
    <property type="project" value="UniProtKB-SubCell"/>
</dbReference>
<sequence>MLQPLDLAVIVIYLVATAFLGLRLSGRQTGLNDYFLGGRDLPWWAVCLSVVATETSALTVVGIPVMSFVGNISFLQVAVGYLLGRIVVAALMLPRYYNGEMVTAYAYLGQRFGRSTQSTAGVTFMFTRLLADGIRVLAAAIPLKLIFAGIGVDLSYFTIIVGLAVVTIVYTFIGGIRAVVWVDVAQMGLYVVGGLLSIIVITSDIGWGWIGEAASADKLQLLVLQGNPITDASTLVPSLIGGAIFAMASHGADQIIVQRLLTCRTKVDAQKAVVFSGVVVLLQFAVFLVVGLALWGYFGQQSPEELGLTRNDEVFPKFIIEGLPAGVSGLLLAGILAAAMSTLSSSLSALSSSTVTDAYALIRKTPMTDEEGLRVGRWATVGWGLAFIAPAAFFTSDSGSIVVLALGIAGITYGALLGAFALGIVNKRARAADANVAFVCAAATTTTMFVLEKWVLAVDGVPQVIVAWQWYPLVGVVVTLVVGGLLSLRHAGDAPLASNPTSDERSRV</sequence>
<dbReference type="AlphaFoldDB" id="A0A7Y9JRU0"/>
<keyword evidence="5 12" id="KW-0812">Transmembrane</keyword>
<evidence type="ECO:0000256" key="9">
    <source>
        <dbReference type="ARBA" id="ARBA00023136"/>
    </source>
</evidence>
<reference evidence="13 14" key="1">
    <citation type="submission" date="2020-07" db="EMBL/GenBank/DDBJ databases">
        <title>Sequencing the genomes of 1000 actinobacteria strains.</title>
        <authorList>
            <person name="Klenk H.-P."/>
        </authorList>
    </citation>
    <scope>NUCLEOTIDE SEQUENCE [LARGE SCALE GENOMIC DNA]</scope>
    <source>
        <strain evidence="13 14">DSM 18965</strain>
    </source>
</reference>
<feature type="transmembrane region" description="Helical" evidence="12">
    <location>
        <begin position="468"/>
        <end position="488"/>
    </location>
</feature>
<dbReference type="Gene3D" id="1.20.1730.10">
    <property type="entry name" value="Sodium/glucose cotransporter"/>
    <property type="match status" value="1"/>
</dbReference>
<evidence type="ECO:0000256" key="8">
    <source>
        <dbReference type="ARBA" id="ARBA00023065"/>
    </source>
</evidence>
<evidence type="ECO:0000256" key="12">
    <source>
        <dbReference type="SAM" id="Phobius"/>
    </source>
</evidence>
<dbReference type="PROSITE" id="PS50283">
    <property type="entry name" value="NA_SOLUT_SYMP_3"/>
    <property type="match status" value="1"/>
</dbReference>
<feature type="transmembrane region" description="Helical" evidence="12">
    <location>
        <begin position="401"/>
        <end position="424"/>
    </location>
</feature>
<keyword evidence="3" id="KW-0813">Transport</keyword>
<evidence type="ECO:0000313" key="13">
    <source>
        <dbReference type="EMBL" id="NYD58611.1"/>
    </source>
</evidence>
<comment type="similarity">
    <text evidence="2 11">Belongs to the sodium:solute symporter (SSF) (TC 2.A.21) family.</text>
</comment>
<evidence type="ECO:0000256" key="7">
    <source>
        <dbReference type="ARBA" id="ARBA00023053"/>
    </source>
</evidence>
<keyword evidence="6 12" id="KW-1133">Transmembrane helix</keyword>
<accession>A0A7Y9JRU0</accession>
<keyword evidence="14" id="KW-1185">Reference proteome</keyword>
<feature type="transmembrane region" description="Helical" evidence="12">
    <location>
        <begin position="43"/>
        <end position="66"/>
    </location>
</feature>
<dbReference type="PANTHER" id="PTHR42985:SF47">
    <property type="entry name" value="INTEGRAL MEMBRANE TRANSPORT PROTEIN"/>
    <property type="match status" value="1"/>
</dbReference>
<keyword evidence="4" id="KW-1003">Cell membrane</keyword>
<evidence type="ECO:0000313" key="14">
    <source>
        <dbReference type="Proteomes" id="UP000516957"/>
    </source>
</evidence>
<dbReference type="GO" id="GO:0015293">
    <property type="term" value="F:symporter activity"/>
    <property type="evidence" value="ECO:0007669"/>
    <property type="project" value="TreeGrafter"/>
</dbReference>
<protein>
    <submittedName>
        <fullName evidence="13">SSS family transporter</fullName>
    </submittedName>
</protein>
<proteinExistence type="inferred from homology"/>
<dbReference type="EMBL" id="JACCBE010000001">
    <property type="protein sequence ID" value="NYD58611.1"/>
    <property type="molecule type" value="Genomic_DNA"/>
</dbReference>
<evidence type="ECO:0000256" key="3">
    <source>
        <dbReference type="ARBA" id="ARBA00022448"/>
    </source>
</evidence>
<organism evidence="13 14">
    <name type="scientific">Nocardioides marinisabuli</name>
    <dbReference type="NCBI Taxonomy" id="419476"/>
    <lineage>
        <taxon>Bacteria</taxon>
        <taxon>Bacillati</taxon>
        <taxon>Actinomycetota</taxon>
        <taxon>Actinomycetes</taxon>
        <taxon>Propionibacteriales</taxon>
        <taxon>Nocardioidaceae</taxon>
        <taxon>Nocardioides</taxon>
    </lineage>
</organism>
<evidence type="ECO:0000256" key="2">
    <source>
        <dbReference type="ARBA" id="ARBA00006434"/>
    </source>
</evidence>
<dbReference type="InterPro" id="IPR038377">
    <property type="entry name" value="Na/Glc_symporter_sf"/>
</dbReference>
<keyword evidence="8" id="KW-0406">Ion transport</keyword>
<gene>
    <name evidence="13" type="ORF">BKA08_002849</name>
</gene>
<comment type="caution">
    <text evidence="13">The sequence shown here is derived from an EMBL/GenBank/DDBJ whole genome shotgun (WGS) entry which is preliminary data.</text>
</comment>
<feature type="transmembrane region" description="Helical" evidence="12">
    <location>
        <begin position="273"/>
        <end position="298"/>
    </location>
</feature>
<feature type="transmembrane region" description="Helical" evidence="12">
    <location>
        <begin position="6"/>
        <end position="22"/>
    </location>
</feature>
<evidence type="ECO:0000256" key="6">
    <source>
        <dbReference type="ARBA" id="ARBA00022989"/>
    </source>
</evidence>
<feature type="transmembrane region" description="Helical" evidence="12">
    <location>
        <begin position="72"/>
        <end position="93"/>
    </location>
</feature>
<dbReference type="PANTHER" id="PTHR42985">
    <property type="entry name" value="SODIUM-COUPLED MONOCARBOXYLATE TRANSPORTER"/>
    <property type="match status" value="1"/>
</dbReference>
<feature type="transmembrane region" description="Helical" evidence="12">
    <location>
        <begin position="187"/>
        <end position="210"/>
    </location>
</feature>
<feature type="transmembrane region" description="Helical" evidence="12">
    <location>
        <begin position="375"/>
        <end position="395"/>
    </location>
</feature>
<dbReference type="Proteomes" id="UP000516957">
    <property type="component" value="Unassembled WGS sequence"/>
</dbReference>
<feature type="transmembrane region" description="Helical" evidence="12">
    <location>
        <begin position="156"/>
        <end position="180"/>
    </location>
</feature>
<dbReference type="RefSeq" id="WP_218876348.1">
    <property type="nucleotide sequence ID" value="NZ_CP059163.1"/>
</dbReference>
<keyword evidence="7" id="KW-0915">Sodium</keyword>
<evidence type="ECO:0000256" key="11">
    <source>
        <dbReference type="RuleBase" id="RU362091"/>
    </source>
</evidence>
<evidence type="ECO:0000256" key="4">
    <source>
        <dbReference type="ARBA" id="ARBA00022475"/>
    </source>
</evidence>
<dbReference type="CDD" id="cd11493">
    <property type="entry name" value="SLC5sbd_NIS-like_u1"/>
    <property type="match status" value="1"/>
</dbReference>